<name>A0A928VUU2_9CYAN</name>
<feature type="domain" description="VOC" evidence="2">
    <location>
        <begin position="10"/>
        <end position="127"/>
    </location>
</feature>
<dbReference type="InterPro" id="IPR051785">
    <property type="entry name" value="MMCE/EMCE_epimerase"/>
</dbReference>
<dbReference type="Gene3D" id="3.10.180.10">
    <property type="entry name" value="2,3-Dihydroxybiphenyl 1,2-Dioxygenase, domain 1"/>
    <property type="match status" value="1"/>
</dbReference>
<dbReference type="InterPro" id="IPR037523">
    <property type="entry name" value="VOC_core"/>
</dbReference>
<dbReference type="EMBL" id="JADEXQ010000135">
    <property type="protein sequence ID" value="MBE9032932.1"/>
    <property type="molecule type" value="Genomic_DNA"/>
</dbReference>
<dbReference type="RefSeq" id="WP_264327749.1">
    <property type="nucleotide sequence ID" value="NZ_JADEXQ010000135.1"/>
</dbReference>
<evidence type="ECO:0000313" key="4">
    <source>
        <dbReference type="Proteomes" id="UP000625316"/>
    </source>
</evidence>
<keyword evidence="4" id="KW-1185">Reference proteome</keyword>
<evidence type="ECO:0000259" key="2">
    <source>
        <dbReference type="PROSITE" id="PS51819"/>
    </source>
</evidence>
<dbReference type="PROSITE" id="PS51819">
    <property type="entry name" value="VOC"/>
    <property type="match status" value="1"/>
</dbReference>
<evidence type="ECO:0000256" key="1">
    <source>
        <dbReference type="ARBA" id="ARBA00022723"/>
    </source>
</evidence>
<proteinExistence type="predicted"/>
<gene>
    <name evidence="3" type="ORF">IQ266_24660</name>
</gene>
<evidence type="ECO:0000313" key="3">
    <source>
        <dbReference type="EMBL" id="MBE9032932.1"/>
    </source>
</evidence>
<comment type="caution">
    <text evidence="3">The sequence shown here is derived from an EMBL/GenBank/DDBJ whole genome shotgun (WGS) entry which is preliminary data.</text>
</comment>
<protein>
    <submittedName>
        <fullName evidence="3">VOC family protein</fullName>
    </submittedName>
</protein>
<dbReference type="InterPro" id="IPR004360">
    <property type="entry name" value="Glyas_Fos-R_dOase_dom"/>
</dbReference>
<dbReference type="SUPFAM" id="SSF54593">
    <property type="entry name" value="Glyoxalase/Bleomycin resistance protein/Dihydroxybiphenyl dioxygenase"/>
    <property type="match status" value="1"/>
</dbReference>
<dbReference type="PANTHER" id="PTHR43048">
    <property type="entry name" value="METHYLMALONYL-COA EPIMERASE"/>
    <property type="match status" value="1"/>
</dbReference>
<dbReference type="Proteomes" id="UP000625316">
    <property type="component" value="Unassembled WGS sequence"/>
</dbReference>
<dbReference type="GO" id="GO:0046491">
    <property type="term" value="P:L-methylmalonyl-CoA metabolic process"/>
    <property type="evidence" value="ECO:0007669"/>
    <property type="project" value="TreeGrafter"/>
</dbReference>
<dbReference type="InterPro" id="IPR029068">
    <property type="entry name" value="Glyas_Bleomycin-R_OHBP_Dase"/>
</dbReference>
<accession>A0A928VUU2</accession>
<keyword evidence="1" id="KW-0479">Metal-binding</keyword>
<organism evidence="3 4">
    <name type="scientific">Romeriopsis navalis LEGE 11480</name>
    <dbReference type="NCBI Taxonomy" id="2777977"/>
    <lineage>
        <taxon>Bacteria</taxon>
        <taxon>Bacillati</taxon>
        <taxon>Cyanobacteriota</taxon>
        <taxon>Cyanophyceae</taxon>
        <taxon>Leptolyngbyales</taxon>
        <taxon>Leptolyngbyaceae</taxon>
        <taxon>Romeriopsis</taxon>
        <taxon>Romeriopsis navalis</taxon>
    </lineage>
</organism>
<dbReference type="GO" id="GO:0046872">
    <property type="term" value="F:metal ion binding"/>
    <property type="evidence" value="ECO:0007669"/>
    <property type="project" value="UniProtKB-KW"/>
</dbReference>
<sequence length="129" mass="14160">MTQTMTRNWPLNAVRIFVTDIRQAQDFYCNTLGWEATAIEPSGSFLLFKVGGVDLVVENVKGDIQAEQNLVGRFTGVSFTVEDIQATYEALSAKGVEFVQTPEKQAWGGTIASFVDHDRNGITLVSGVQ</sequence>
<dbReference type="GO" id="GO:0004493">
    <property type="term" value="F:methylmalonyl-CoA epimerase activity"/>
    <property type="evidence" value="ECO:0007669"/>
    <property type="project" value="TreeGrafter"/>
</dbReference>
<dbReference type="Pfam" id="PF00903">
    <property type="entry name" value="Glyoxalase"/>
    <property type="match status" value="1"/>
</dbReference>
<dbReference type="PANTHER" id="PTHR43048:SF4">
    <property type="entry name" value="RING-CLEAVING DIOXYGENASE-RELATED"/>
    <property type="match status" value="1"/>
</dbReference>
<reference evidence="3" key="1">
    <citation type="submission" date="2020-10" db="EMBL/GenBank/DDBJ databases">
        <authorList>
            <person name="Castelo-Branco R."/>
            <person name="Eusebio N."/>
            <person name="Adriana R."/>
            <person name="Vieira A."/>
            <person name="Brugerolle De Fraissinette N."/>
            <person name="Rezende De Castro R."/>
            <person name="Schneider M.P."/>
            <person name="Vasconcelos V."/>
            <person name="Leao P.N."/>
        </authorList>
    </citation>
    <scope>NUCLEOTIDE SEQUENCE</scope>
    <source>
        <strain evidence="3">LEGE 11480</strain>
    </source>
</reference>
<dbReference type="AlphaFoldDB" id="A0A928VUU2"/>